<protein>
    <recommendedName>
        <fullName evidence="6">Thioredoxin</fullName>
    </recommendedName>
</protein>
<evidence type="ECO:0000259" key="8">
    <source>
        <dbReference type="PROSITE" id="PS51352"/>
    </source>
</evidence>
<keyword evidence="4 7" id="KW-1015">Disulfide bond</keyword>
<dbReference type="PANTHER" id="PTHR45663:SF11">
    <property type="entry name" value="GEO12009P1"/>
    <property type="match status" value="1"/>
</dbReference>
<dbReference type="InterPro" id="IPR005746">
    <property type="entry name" value="Thioredoxin"/>
</dbReference>
<dbReference type="GO" id="GO:0015035">
    <property type="term" value="F:protein-disulfide reductase activity"/>
    <property type="evidence" value="ECO:0007669"/>
    <property type="project" value="InterPro"/>
</dbReference>
<dbReference type="PROSITE" id="PS51352">
    <property type="entry name" value="THIOREDOXIN_2"/>
    <property type="match status" value="1"/>
</dbReference>
<comment type="caution">
    <text evidence="9">The sequence shown here is derived from an EMBL/GenBank/DDBJ whole genome shotgun (WGS) entry which is preliminary data.</text>
</comment>
<dbReference type="RefSeq" id="WP_113945883.1">
    <property type="nucleotide sequence ID" value="NZ_JBHEEG010000010.1"/>
</dbReference>
<dbReference type="CDD" id="cd02947">
    <property type="entry name" value="TRX_family"/>
    <property type="match status" value="1"/>
</dbReference>
<keyword evidence="3" id="KW-0249">Electron transport</keyword>
<feature type="disulfide bond" description="Redox-active" evidence="7">
    <location>
        <begin position="31"/>
        <end position="34"/>
    </location>
</feature>
<dbReference type="Proteomes" id="UP000252893">
    <property type="component" value="Unassembled WGS sequence"/>
</dbReference>
<dbReference type="GO" id="GO:0005737">
    <property type="term" value="C:cytoplasm"/>
    <property type="evidence" value="ECO:0007669"/>
    <property type="project" value="TreeGrafter"/>
</dbReference>
<dbReference type="Gene3D" id="3.40.30.10">
    <property type="entry name" value="Glutaredoxin"/>
    <property type="match status" value="1"/>
</dbReference>
<accession>A0A366DM74</accession>
<comment type="similarity">
    <text evidence="1 6">Belongs to the thioredoxin family.</text>
</comment>
<evidence type="ECO:0000256" key="7">
    <source>
        <dbReference type="PIRSR" id="PIRSR000077-4"/>
    </source>
</evidence>
<evidence type="ECO:0000256" key="1">
    <source>
        <dbReference type="ARBA" id="ARBA00008987"/>
    </source>
</evidence>
<dbReference type="Pfam" id="PF00085">
    <property type="entry name" value="Thioredoxin"/>
    <property type="match status" value="1"/>
</dbReference>
<keyword evidence="2" id="KW-0813">Transport</keyword>
<keyword evidence="10" id="KW-1185">Reference proteome</keyword>
<reference evidence="9 10" key="1">
    <citation type="submission" date="2018-06" db="EMBL/GenBank/DDBJ databases">
        <title>Genomic Encyclopedia of Type Strains, Phase IV (KMG-IV): sequencing the most valuable type-strain genomes for metagenomic binning, comparative biology and taxonomic classification.</title>
        <authorList>
            <person name="Goeker M."/>
        </authorList>
    </citation>
    <scope>NUCLEOTIDE SEQUENCE [LARGE SCALE GENOMIC DNA]</scope>
    <source>
        <strain evidence="9 10">DSM 25619</strain>
    </source>
</reference>
<dbReference type="OrthoDB" id="9790390at2"/>
<dbReference type="InterPro" id="IPR013766">
    <property type="entry name" value="Thioredoxin_domain"/>
</dbReference>
<evidence type="ECO:0000256" key="6">
    <source>
        <dbReference type="PIRNR" id="PIRNR000077"/>
    </source>
</evidence>
<sequence>MAVKALTQNSFTNDVLNSTALYAVRFWAEWCGPCRAMKPLYEELAGELANIAQFAEVDIDANPEIASACGITSIPAVVIFQAGNMVDHIVGLAPKSAYEAILKDYAAAAAAG</sequence>
<evidence type="ECO:0000313" key="9">
    <source>
        <dbReference type="EMBL" id="RBO91193.1"/>
    </source>
</evidence>
<evidence type="ECO:0000313" key="10">
    <source>
        <dbReference type="Proteomes" id="UP000252893"/>
    </source>
</evidence>
<dbReference type="SUPFAM" id="SSF52833">
    <property type="entry name" value="Thioredoxin-like"/>
    <property type="match status" value="1"/>
</dbReference>
<dbReference type="EMBL" id="QNRH01000009">
    <property type="protein sequence ID" value="RBO91193.1"/>
    <property type="molecule type" value="Genomic_DNA"/>
</dbReference>
<name>A0A366DM74_9HYPH</name>
<dbReference type="InterPro" id="IPR036249">
    <property type="entry name" value="Thioredoxin-like_sf"/>
</dbReference>
<feature type="domain" description="Thioredoxin" evidence="8">
    <location>
        <begin position="1"/>
        <end position="107"/>
    </location>
</feature>
<keyword evidence="5 7" id="KW-0676">Redox-active center</keyword>
<evidence type="ECO:0000256" key="4">
    <source>
        <dbReference type="ARBA" id="ARBA00023157"/>
    </source>
</evidence>
<evidence type="ECO:0000256" key="5">
    <source>
        <dbReference type="ARBA" id="ARBA00023284"/>
    </source>
</evidence>
<dbReference type="AlphaFoldDB" id="A0A366DM74"/>
<dbReference type="PIRSF" id="PIRSF000077">
    <property type="entry name" value="Thioredoxin"/>
    <property type="match status" value="1"/>
</dbReference>
<gene>
    <name evidence="9" type="ORF">DFR47_10953</name>
</gene>
<dbReference type="PRINTS" id="PR00421">
    <property type="entry name" value="THIOREDOXIN"/>
</dbReference>
<evidence type="ECO:0000256" key="3">
    <source>
        <dbReference type="ARBA" id="ARBA00022982"/>
    </source>
</evidence>
<organism evidence="9 10">
    <name type="scientific">Pseudochrobactrum asaccharolyticum</name>
    <dbReference type="NCBI Taxonomy" id="354351"/>
    <lineage>
        <taxon>Bacteria</taxon>
        <taxon>Pseudomonadati</taxon>
        <taxon>Pseudomonadota</taxon>
        <taxon>Alphaproteobacteria</taxon>
        <taxon>Hyphomicrobiales</taxon>
        <taxon>Brucellaceae</taxon>
        <taxon>Pseudochrobactrum</taxon>
    </lineage>
</organism>
<proteinExistence type="inferred from homology"/>
<evidence type="ECO:0000256" key="2">
    <source>
        <dbReference type="ARBA" id="ARBA00022448"/>
    </source>
</evidence>
<dbReference type="PANTHER" id="PTHR45663">
    <property type="entry name" value="GEO12009P1"/>
    <property type="match status" value="1"/>
</dbReference>